<evidence type="ECO:0000313" key="3">
    <source>
        <dbReference type="EMBL" id="KAK0722188.1"/>
    </source>
</evidence>
<feature type="region of interest" description="Disordered" evidence="1">
    <location>
        <begin position="36"/>
        <end position="58"/>
    </location>
</feature>
<keyword evidence="2" id="KW-0732">Signal</keyword>
<comment type="caution">
    <text evidence="3">The sequence shown here is derived from an EMBL/GenBank/DDBJ whole genome shotgun (WGS) entry which is preliminary data.</text>
</comment>
<reference evidence="3" key="1">
    <citation type="submission" date="2023-06" db="EMBL/GenBank/DDBJ databases">
        <title>Genome-scale phylogeny and comparative genomics of the fungal order Sordariales.</title>
        <authorList>
            <consortium name="Lawrence Berkeley National Laboratory"/>
            <person name="Hensen N."/>
            <person name="Bonometti L."/>
            <person name="Westerberg I."/>
            <person name="Brannstrom I.O."/>
            <person name="Guillou S."/>
            <person name="Cros-Aarteil S."/>
            <person name="Calhoun S."/>
            <person name="Haridas S."/>
            <person name="Kuo A."/>
            <person name="Mondo S."/>
            <person name="Pangilinan J."/>
            <person name="Riley R."/>
            <person name="LaButti K."/>
            <person name="Andreopoulos B."/>
            <person name="Lipzen A."/>
            <person name="Chen C."/>
            <person name="Yanf M."/>
            <person name="Daum C."/>
            <person name="Ng V."/>
            <person name="Clum A."/>
            <person name="Steindorff A."/>
            <person name="Ohm R."/>
            <person name="Martin F."/>
            <person name="Silar P."/>
            <person name="Natvig D."/>
            <person name="Lalanne C."/>
            <person name="Gautier V."/>
            <person name="Ament-velasquez S.L."/>
            <person name="Kruys A."/>
            <person name="Hutchinson M.I."/>
            <person name="Powell A.J."/>
            <person name="Barry K."/>
            <person name="Miller A.N."/>
            <person name="Grigoriev I.V."/>
            <person name="Debuchy R."/>
            <person name="Gladieux P."/>
            <person name="Thoren M.H."/>
            <person name="Johannesson H."/>
        </authorList>
    </citation>
    <scope>NUCLEOTIDE SEQUENCE</scope>
    <source>
        <strain evidence="3">SMH2392-1A</strain>
    </source>
</reference>
<feature type="chain" id="PRO_5041342350" description="Secreted protein" evidence="2">
    <location>
        <begin position="19"/>
        <end position="78"/>
    </location>
</feature>
<protein>
    <recommendedName>
        <fullName evidence="5">Secreted protein</fullName>
    </recommendedName>
</protein>
<gene>
    <name evidence="3" type="ORF">B0T26DRAFT_701706</name>
</gene>
<evidence type="ECO:0000256" key="1">
    <source>
        <dbReference type="SAM" id="MobiDB-lite"/>
    </source>
</evidence>
<evidence type="ECO:0008006" key="5">
    <source>
        <dbReference type="Google" id="ProtNLM"/>
    </source>
</evidence>
<keyword evidence="4" id="KW-1185">Reference proteome</keyword>
<dbReference type="AlphaFoldDB" id="A0AA40AUD7"/>
<dbReference type="GeneID" id="85324873"/>
<accession>A0AA40AUD7</accession>
<sequence>MHLLGYLLWLCRCSAVCSVQCAVQWRTLSYASEKREREIHQMRPSETDRQTTAGEARRDMEVERAARLTLPTLGLLAD</sequence>
<evidence type="ECO:0000313" key="4">
    <source>
        <dbReference type="Proteomes" id="UP001172101"/>
    </source>
</evidence>
<feature type="signal peptide" evidence="2">
    <location>
        <begin position="1"/>
        <end position="18"/>
    </location>
</feature>
<organism evidence="3 4">
    <name type="scientific">Lasiosphaeria miniovina</name>
    <dbReference type="NCBI Taxonomy" id="1954250"/>
    <lineage>
        <taxon>Eukaryota</taxon>
        <taxon>Fungi</taxon>
        <taxon>Dikarya</taxon>
        <taxon>Ascomycota</taxon>
        <taxon>Pezizomycotina</taxon>
        <taxon>Sordariomycetes</taxon>
        <taxon>Sordariomycetidae</taxon>
        <taxon>Sordariales</taxon>
        <taxon>Lasiosphaeriaceae</taxon>
        <taxon>Lasiosphaeria</taxon>
    </lineage>
</organism>
<proteinExistence type="predicted"/>
<dbReference type="Proteomes" id="UP001172101">
    <property type="component" value="Unassembled WGS sequence"/>
</dbReference>
<name>A0AA40AUD7_9PEZI</name>
<dbReference type="RefSeq" id="XP_060298112.1">
    <property type="nucleotide sequence ID" value="XM_060441603.1"/>
</dbReference>
<dbReference type="EMBL" id="JAUIRO010000003">
    <property type="protein sequence ID" value="KAK0722188.1"/>
    <property type="molecule type" value="Genomic_DNA"/>
</dbReference>
<evidence type="ECO:0000256" key="2">
    <source>
        <dbReference type="SAM" id="SignalP"/>
    </source>
</evidence>